<reference evidence="2" key="1">
    <citation type="submission" date="2011-11" db="EMBL/GenBank/DDBJ databases">
        <title>Escape from toxin-antitoxin mediated abortive infection can occur by recombination within a generalized transducing phage of Pectobacterium atrosepticum.</title>
        <authorList>
            <person name="Blower T.R."/>
            <person name="Evans T.J."/>
            <person name="Przybilski R."/>
            <person name="Fineran P.C."/>
            <person name="Salmond G.P.C."/>
        </authorList>
    </citation>
    <scope>NUCLEOTIDE SEQUENCE [LARGE SCALE GENOMIC DNA]</scope>
</reference>
<keyword evidence="2" id="KW-1185">Reference proteome</keyword>
<proteinExistence type="predicted"/>
<dbReference type="EMBL" id="JQ015307">
    <property type="protein sequence ID" value="AEZ66237.1"/>
    <property type="molecule type" value="Genomic_DNA"/>
</dbReference>
<sequence length="37" mass="4315">MALGVVNVKLIRFFVRHNLPLNIGRTKYLLRGHKVLK</sequence>
<organism evidence="1 2">
    <name type="scientific">Pectobacterium phage phiTE</name>
    <dbReference type="NCBI Taxonomy" id="1116482"/>
    <lineage>
        <taxon>Viruses</taxon>
        <taxon>Duplodnaviria</taxon>
        <taxon>Heunggongvirae</taxon>
        <taxon>Uroviricota</taxon>
        <taxon>Caudoviricetes</taxon>
        <taxon>Vequintavirinae</taxon>
        <taxon>Certrevirus</taxon>
        <taxon>Certrevirus phiTE</taxon>
    </lineage>
</organism>
<name>K9L5K5_9CAUD</name>
<dbReference type="GeneID" id="14515266"/>
<dbReference type="Proteomes" id="UP000010999">
    <property type="component" value="Segment"/>
</dbReference>
<dbReference type="RefSeq" id="YP_007392533.1">
    <property type="nucleotide sequence ID" value="NC_020201.1"/>
</dbReference>
<evidence type="ECO:0000313" key="1">
    <source>
        <dbReference type="EMBL" id="AEZ66237.1"/>
    </source>
</evidence>
<accession>K9L5K5</accession>
<evidence type="ECO:0000313" key="2">
    <source>
        <dbReference type="Proteomes" id="UP000010999"/>
    </source>
</evidence>
<reference evidence="1 2" key="2">
    <citation type="journal article" date="2012" name="PLoS Genet.">
        <title>Viral evasion of a bacterial suicide system by RNA-based molecular mimicry enables infectious altruism.</title>
        <authorList>
            <person name="Blower T.R."/>
            <person name="Evans T.J."/>
            <person name="Przybilski R."/>
            <person name="Fineran P.C."/>
            <person name="Salmond G.P."/>
        </authorList>
    </citation>
    <scope>NUCLEOTIDE SEQUENCE [LARGE SCALE GENOMIC DNA]</scope>
</reference>
<protein>
    <submittedName>
        <fullName evidence="1">Uncharacterized protein</fullName>
    </submittedName>
</protein>
<gene>
    <name evidence="1" type="ORF">phiTE_071</name>
</gene>
<dbReference type="KEGG" id="vg:14515266"/>